<feature type="transmembrane region" description="Helical" evidence="1">
    <location>
        <begin position="171"/>
        <end position="196"/>
    </location>
</feature>
<evidence type="ECO:0000313" key="2">
    <source>
        <dbReference type="EMBL" id="EON77484.1"/>
    </source>
</evidence>
<gene>
    <name evidence="2" type="ORF">ADIS_2014</name>
</gene>
<feature type="transmembrane region" description="Helical" evidence="1">
    <location>
        <begin position="71"/>
        <end position="96"/>
    </location>
</feature>
<organism evidence="2 3">
    <name type="scientific">Lunatimonas lonarensis</name>
    <dbReference type="NCBI Taxonomy" id="1232681"/>
    <lineage>
        <taxon>Bacteria</taxon>
        <taxon>Pseudomonadati</taxon>
        <taxon>Bacteroidota</taxon>
        <taxon>Cytophagia</taxon>
        <taxon>Cytophagales</taxon>
        <taxon>Cyclobacteriaceae</taxon>
    </lineage>
</organism>
<keyword evidence="3" id="KW-1185">Reference proteome</keyword>
<evidence type="ECO:0000256" key="1">
    <source>
        <dbReference type="SAM" id="Phobius"/>
    </source>
</evidence>
<keyword evidence="1" id="KW-0472">Membrane</keyword>
<sequence length="219" mass="24462">MSISLKARQTAIRPPFAAAMQTILRNLLKLTVAGILIGTLHAQDALVALILAAYAGYTLGKKFLSGSADRGIFLAGFLISSVFGVLCELWGIHFGHWEYHDLSGSRQFPFWLPFAWGLAFTYIYGIERDLVLCLRIHTLFGKVILALLVAMVFPTIGEMITIYLGVWTYNWPYQILGVPLLAILLLMVFHSGVNLLMGIICKKMDWVDPVFHVETKAME</sequence>
<comment type="caution">
    <text evidence="2">The sequence shown here is derived from an EMBL/GenBank/DDBJ whole genome shotgun (WGS) entry which is preliminary data.</text>
</comment>
<dbReference type="AlphaFoldDB" id="R7ZU09"/>
<feature type="transmembrane region" description="Helical" evidence="1">
    <location>
        <begin position="108"/>
        <end position="127"/>
    </location>
</feature>
<accession>R7ZU09</accession>
<dbReference type="PATRIC" id="fig|1288963.3.peg.2006"/>
<evidence type="ECO:0000313" key="3">
    <source>
        <dbReference type="Proteomes" id="UP000013909"/>
    </source>
</evidence>
<keyword evidence="1" id="KW-1133">Transmembrane helix</keyword>
<feature type="transmembrane region" description="Helical" evidence="1">
    <location>
        <begin position="139"/>
        <end position="165"/>
    </location>
</feature>
<feature type="transmembrane region" description="Helical" evidence="1">
    <location>
        <begin position="30"/>
        <end position="59"/>
    </location>
</feature>
<dbReference type="EMBL" id="AQHR01000054">
    <property type="protein sequence ID" value="EON77484.1"/>
    <property type="molecule type" value="Genomic_DNA"/>
</dbReference>
<dbReference type="Proteomes" id="UP000013909">
    <property type="component" value="Unassembled WGS sequence"/>
</dbReference>
<keyword evidence="1" id="KW-0812">Transmembrane</keyword>
<protein>
    <submittedName>
        <fullName evidence="2">Uncharacterized protein</fullName>
    </submittedName>
</protein>
<proteinExistence type="predicted"/>
<reference evidence="2 3" key="1">
    <citation type="submission" date="2013-02" db="EMBL/GenBank/DDBJ databases">
        <title>A novel strain isolated from Lonar lake, Maharashtra, India.</title>
        <authorList>
            <person name="Singh A."/>
        </authorList>
    </citation>
    <scope>NUCLEOTIDE SEQUENCE [LARGE SCALE GENOMIC DNA]</scope>
    <source>
        <strain evidence="2 3">AK24</strain>
    </source>
</reference>
<name>R7ZU09_9BACT</name>